<dbReference type="InterPro" id="IPR027640">
    <property type="entry name" value="Kinesin-like_fam"/>
</dbReference>
<dbReference type="Pfam" id="PF00225">
    <property type="entry name" value="Kinesin"/>
    <property type="match status" value="1"/>
</dbReference>
<dbReference type="InterPro" id="IPR019821">
    <property type="entry name" value="Kinesin_motor_CS"/>
</dbReference>
<dbReference type="PANTHER" id="PTHR47972:SF45">
    <property type="entry name" value="PROTEIN CLARET SEGREGATIONAL"/>
    <property type="match status" value="1"/>
</dbReference>
<evidence type="ECO:0000256" key="2">
    <source>
        <dbReference type="ARBA" id="ARBA00010899"/>
    </source>
</evidence>
<dbReference type="SUPFAM" id="SSF57997">
    <property type="entry name" value="Tropomyosin"/>
    <property type="match status" value="1"/>
</dbReference>
<evidence type="ECO:0000256" key="3">
    <source>
        <dbReference type="ARBA" id="ARBA00022490"/>
    </source>
</evidence>
<dbReference type="OrthoDB" id="3176171at2759"/>
<dbReference type="FunFam" id="3.40.850.10:FF:000065">
    <property type="entry name" value="Kinesin-like protein"/>
    <property type="match status" value="1"/>
</dbReference>
<feature type="compositionally biased region" description="Basic and acidic residues" evidence="13">
    <location>
        <begin position="1"/>
        <end position="16"/>
    </location>
</feature>
<evidence type="ECO:0000256" key="9">
    <source>
        <dbReference type="ARBA" id="ARBA00023212"/>
    </source>
</evidence>
<dbReference type="CDD" id="cd01366">
    <property type="entry name" value="KISc_C_terminal"/>
    <property type="match status" value="1"/>
</dbReference>
<dbReference type="EMBL" id="PZQS01000003">
    <property type="protein sequence ID" value="PVD33761.1"/>
    <property type="molecule type" value="Genomic_DNA"/>
</dbReference>
<evidence type="ECO:0000256" key="8">
    <source>
        <dbReference type="ARBA" id="ARBA00023175"/>
    </source>
</evidence>
<dbReference type="InterPro" id="IPR001752">
    <property type="entry name" value="Kinesin_motor_dom"/>
</dbReference>
<dbReference type="SMART" id="SM00129">
    <property type="entry name" value="KISc"/>
    <property type="match status" value="1"/>
</dbReference>
<evidence type="ECO:0000256" key="1">
    <source>
        <dbReference type="ARBA" id="ARBA00004245"/>
    </source>
</evidence>
<evidence type="ECO:0000256" key="5">
    <source>
        <dbReference type="ARBA" id="ARBA00022741"/>
    </source>
</evidence>
<accession>A0A2T7PJZ5</accession>
<evidence type="ECO:0000256" key="4">
    <source>
        <dbReference type="ARBA" id="ARBA00022701"/>
    </source>
</evidence>
<dbReference type="GO" id="GO:0005524">
    <property type="term" value="F:ATP binding"/>
    <property type="evidence" value="ECO:0007669"/>
    <property type="project" value="UniProtKB-UniRule"/>
</dbReference>
<evidence type="ECO:0000313" key="15">
    <source>
        <dbReference type="EMBL" id="PVD33761.1"/>
    </source>
</evidence>
<dbReference type="Proteomes" id="UP000245119">
    <property type="component" value="Linkage Group LG3"/>
</dbReference>
<feature type="binding site" evidence="10">
    <location>
        <begin position="433"/>
        <end position="440"/>
    </location>
    <ligand>
        <name>ATP</name>
        <dbReference type="ChEBI" id="CHEBI:30616"/>
    </ligand>
</feature>
<evidence type="ECO:0000256" key="6">
    <source>
        <dbReference type="ARBA" id="ARBA00022840"/>
    </source>
</evidence>
<comment type="subcellular location">
    <subcellularLocation>
        <location evidence="1">Cytoplasm</location>
        <location evidence="1">Cytoskeleton</location>
    </subcellularLocation>
</comment>
<sequence>MTSDRELPVKKSKLEPAEVSNTENLSANNVFSARSSSSSVSDVQPVKLKPGHPVPVRPSARVNVSLASTRSALPSKKTVGSFASRHPTSSSAKPVGSKAPAKTSHKGPINGGLGANAGKTGSNSSSGVGKKRPAWDLKGRLQDMESVLSQREASASSLQSQLESYNQRIAHLEQQKEQLSGDVARRDELSQVVSRENAELQRQLRDCQEEMATACRKLQREIEDLTFSKSCLERQYATLEGELNVARTEVSRLKLSIAQLTSSQALVNAELETTKLSLDQAFRDIHARDEEIRQLRLELAGRDATIDENNQKIREHETMRRKLHNTIQELKGNIRVFCRVRPLLGEESLCTDGVIHHMSFPDPEGRVLELDRMAEMSMNESTLLASRRGNNKYEFCFDRVFQPESSQAEVFEEISQLVQSALDGYNVCIFAYGQTGSGKTYTMEGGRDDATVGMIPRAVSQIFKSAAELEDRGWKYKFQASFVEIYNETLRDLLGNHKEDTKLEIKLTGKDNAVTVTNLTTVTVSSEDQIHRLLHKASLQRSVAETKCNERSSRSHSVFQLNLAGSNSITMESCQGTLNLVDLAGSERLKDSGSEGQRLKETQAINKSLSCLGNVIMALGNKDSYIPYRNSKLTYLLQNSLGGNSKTLMFVNISPKEENFSETLNSLRFATKVNQCNIGTAQKRSK</sequence>
<feature type="compositionally biased region" description="Low complexity" evidence="13">
    <location>
        <begin position="26"/>
        <end position="41"/>
    </location>
</feature>
<protein>
    <recommendedName>
        <fullName evidence="11">Kinesin-like protein</fullName>
    </recommendedName>
</protein>
<dbReference type="InterPro" id="IPR036961">
    <property type="entry name" value="Kinesin_motor_dom_sf"/>
</dbReference>
<evidence type="ECO:0000256" key="10">
    <source>
        <dbReference type="PROSITE-ProRule" id="PRU00283"/>
    </source>
</evidence>
<dbReference type="STRING" id="400727.A0A2T7PJZ5"/>
<keyword evidence="6 10" id="KW-0067">ATP-binding</keyword>
<dbReference type="GO" id="GO:0007018">
    <property type="term" value="P:microtubule-based movement"/>
    <property type="evidence" value="ECO:0007669"/>
    <property type="project" value="InterPro"/>
</dbReference>
<comment type="similarity">
    <text evidence="2">Belongs to the TRAFAC class myosin-kinesin ATPase superfamily. Kinesin family. KIN-14 subfamily.</text>
</comment>
<dbReference type="Gene3D" id="3.40.850.10">
    <property type="entry name" value="Kinesin motor domain"/>
    <property type="match status" value="1"/>
</dbReference>
<gene>
    <name evidence="15" type="ORF">C0Q70_05021</name>
</gene>
<evidence type="ECO:0000256" key="13">
    <source>
        <dbReference type="SAM" id="MobiDB-lite"/>
    </source>
</evidence>
<evidence type="ECO:0000313" key="16">
    <source>
        <dbReference type="Proteomes" id="UP000245119"/>
    </source>
</evidence>
<reference evidence="15 16" key="1">
    <citation type="submission" date="2018-04" db="EMBL/GenBank/DDBJ databases">
        <title>The genome of golden apple snail Pomacea canaliculata provides insight into stress tolerance and invasive adaptation.</title>
        <authorList>
            <person name="Liu C."/>
            <person name="Liu B."/>
            <person name="Ren Y."/>
            <person name="Zhang Y."/>
            <person name="Wang H."/>
            <person name="Li S."/>
            <person name="Jiang F."/>
            <person name="Yin L."/>
            <person name="Zhang G."/>
            <person name="Qian W."/>
            <person name="Fan W."/>
        </authorList>
    </citation>
    <scope>NUCLEOTIDE SEQUENCE [LARGE SCALE GENOMIC DNA]</scope>
    <source>
        <strain evidence="15">SZHN2017</strain>
        <tissue evidence="15">Muscle</tissue>
    </source>
</reference>
<dbReference type="InterPro" id="IPR027417">
    <property type="entry name" value="P-loop_NTPase"/>
</dbReference>
<comment type="caution">
    <text evidence="15">The sequence shown here is derived from an EMBL/GenBank/DDBJ whole genome shotgun (WGS) entry which is preliminary data.</text>
</comment>
<feature type="region of interest" description="Disordered" evidence="13">
    <location>
        <begin position="1"/>
        <end position="135"/>
    </location>
</feature>
<feature type="domain" description="Kinesin motor" evidence="14">
    <location>
        <begin position="333"/>
        <end position="676"/>
    </location>
</feature>
<dbReference type="PROSITE" id="PS00411">
    <property type="entry name" value="KINESIN_MOTOR_1"/>
    <property type="match status" value="1"/>
</dbReference>
<keyword evidence="9" id="KW-0206">Cytoskeleton</keyword>
<name>A0A2T7PJZ5_POMCA</name>
<dbReference type="PANTHER" id="PTHR47972">
    <property type="entry name" value="KINESIN-LIKE PROTEIN KLP-3"/>
    <property type="match status" value="1"/>
</dbReference>
<proteinExistence type="inferred from homology"/>
<dbReference type="PROSITE" id="PS50067">
    <property type="entry name" value="KINESIN_MOTOR_2"/>
    <property type="match status" value="1"/>
</dbReference>
<feature type="coiled-coil region" evidence="12">
    <location>
        <begin position="148"/>
        <end position="249"/>
    </location>
</feature>
<dbReference type="GO" id="GO:0003777">
    <property type="term" value="F:microtubule motor activity"/>
    <property type="evidence" value="ECO:0007669"/>
    <property type="project" value="InterPro"/>
</dbReference>
<dbReference type="PRINTS" id="PR00380">
    <property type="entry name" value="KINESINHEAVY"/>
</dbReference>
<evidence type="ECO:0000259" key="14">
    <source>
        <dbReference type="PROSITE" id="PS50067"/>
    </source>
</evidence>
<dbReference type="AlphaFoldDB" id="A0A2T7PJZ5"/>
<evidence type="ECO:0000256" key="7">
    <source>
        <dbReference type="ARBA" id="ARBA00023054"/>
    </source>
</evidence>
<dbReference type="GO" id="GO:0005874">
    <property type="term" value="C:microtubule"/>
    <property type="evidence" value="ECO:0007669"/>
    <property type="project" value="UniProtKB-KW"/>
</dbReference>
<keyword evidence="5 10" id="KW-0547">Nucleotide-binding</keyword>
<keyword evidence="7 12" id="KW-0175">Coiled coil</keyword>
<keyword evidence="4 11" id="KW-0493">Microtubule</keyword>
<keyword evidence="3" id="KW-0963">Cytoplasm</keyword>
<dbReference type="SUPFAM" id="SSF52540">
    <property type="entry name" value="P-loop containing nucleoside triphosphate hydrolases"/>
    <property type="match status" value="1"/>
</dbReference>
<keyword evidence="8 10" id="KW-0505">Motor protein</keyword>
<keyword evidence="16" id="KW-1185">Reference proteome</keyword>
<dbReference type="GO" id="GO:0090307">
    <property type="term" value="P:mitotic spindle assembly"/>
    <property type="evidence" value="ECO:0007669"/>
    <property type="project" value="UniProtKB-ARBA"/>
</dbReference>
<dbReference type="Gene3D" id="1.10.287.1490">
    <property type="match status" value="1"/>
</dbReference>
<evidence type="ECO:0000256" key="12">
    <source>
        <dbReference type="SAM" id="Coils"/>
    </source>
</evidence>
<organism evidence="15 16">
    <name type="scientific">Pomacea canaliculata</name>
    <name type="common">Golden apple snail</name>
    <dbReference type="NCBI Taxonomy" id="400727"/>
    <lineage>
        <taxon>Eukaryota</taxon>
        <taxon>Metazoa</taxon>
        <taxon>Spiralia</taxon>
        <taxon>Lophotrochozoa</taxon>
        <taxon>Mollusca</taxon>
        <taxon>Gastropoda</taxon>
        <taxon>Caenogastropoda</taxon>
        <taxon>Architaenioglossa</taxon>
        <taxon>Ampullarioidea</taxon>
        <taxon>Ampullariidae</taxon>
        <taxon>Pomacea</taxon>
    </lineage>
</organism>
<dbReference type="GO" id="GO:0008017">
    <property type="term" value="F:microtubule binding"/>
    <property type="evidence" value="ECO:0007669"/>
    <property type="project" value="InterPro"/>
</dbReference>
<evidence type="ECO:0000256" key="11">
    <source>
        <dbReference type="RuleBase" id="RU000394"/>
    </source>
</evidence>